<comment type="caution">
    <text evidence="1">The sequence shown here is derived from an EMBL/GenBank/DDBJ whole genome shotgun (WGS) entry which is preliminary data.</text>
</comment>
<dbReference type="Proteomes" id="UP000032210">
    <property type="component" value="Unassembled WGS sequence"/>
</dbReference>
<accession>A0A0D0T166</accession>
<gene>
    <name evidence="1" type="ORF">PFLU3_55680</name>
</gene>
<sequence>MIGLREDQQMKVRMVNVLNHTAAHCRSELAREERMDTAFSQVTRVIVDDFREQARSYRGLVKPAAGSAASKPAD</sequence>
<dbReference type="EMBL" id="JXCQ01000118">
    <property type="protein sequence ID" value="KIR14955.1"/>
    <property type="molecule type" value="Genomic_DNA"/>
</dbReference>
<protein>
    <submittedName>
        <fullName evidence="1">Uncharacterized protein</fullName>
    </submittedName>
</protein>
<evidence type="ECO:0000313" key="1">
    <source>
        <dbReference type="EMBL" id="KIR14955.1"/>
    </source>
</evidence>
<proteinExistence type="predicted"/>
<organism evidence="1 2">
    <name type="scientific">Pseudomonas fluorescens</name>
    <dbReference type="NCBI Taxonomy" id="294"/>
    <lineage>
        <taxon>Bacteria</taxon>
        <taxon>Pseudomonadati</taxon>
        <taxon>Pseudomonadota</taxon>
        <taxon>Gammaproteobacteria</taxon>
        <taxon>Pseudomonadales</taxon>
        <taxon>Pseudomonadaceae</taxon>
        <taxon>Pseudomonas</taxon>
    </lineage>
</organism>
<evidence type="ECO:0000313" key="2">
    <source>
        <dbReference type="Proteomes" id="UP000032210"/>
    </source>
</evidence>
<reference evidence="1 2" key="1">
    <citation type="submission" date="2015-01" db="EMBL/GenBank/DDBJ databases">
        <title>Genome sequence of the beneficial rhizobacterium Pseudomonas fluorescens 2-79.</title>
        <authorList>
            <person name="Thuermer A."/>
            <person name="Daniel R."/>
        </authorList>
    </citation>
    <scope>NUCLEOTIDE SEQUENCE [LARGE SCALE GENOMIC DNA]</scope>
    <source>
        <strain evidence="1 2">2-79</strain>
    </source>
</reference>
<dbReference type="AlphaFoldDB" id="A0A0D0T166"/>
<name>A0A0D0T166_PSEFL</name>